<sequence>MRTGGARRRWEGVAASLALIAGLGTGCGLGSDPADEVTGQHAQELSTEIGKALRARVRAIKRGNESAFVAGLVDDPSLRRAERLYFANLQDLPLATFGYRLDNTSIGAEEVDEFGTRGIPVELTLLIQLAGYDERPVRVPARFVFRREADGVLRLAATHDPDWEAEHGVNPQPWDSERIEVVPGDDVLGIFDTESAGDGARIVEDVEDAVAAVRPELPVPWSTGVVVYGLSGTDFLSGLADLPGGEPDRLDGVAFPVPVSPGSETYVGTRFLLHPRMVSRHDDARRRLIRHELVHVALGRLDDRVPTWLSEGIAEYVAARPIAPQDRLISRDAVDAAAHGLDALPADPEFNGIESSANYGVAWFACEYIADTYGEPTLWRLFDAMRAGDGTHSSDQDEVIRRVLGIGEIELARATGTRITSIFG</sequence>
<accession>A0ABP4E5B0</accession>
<comment type="caution">
    <text evidence="1">The sequence shown here is derived from an EMBL/GenBank/DDBJ whole genome shotgun (WGS) entry which is preliminary data.</text>
</comment>
<dbReference type="RefSeq" id="WP_343991033.1">
    <property type="nucleotide sequence ID" value="NZ_BAAALG010000002.1"/>
</dbReference>
<protein>
    <recommendedName>
        <fullName evidence="3">Peptidase MA superfamily protein</fullName>
    </recommendedName>
</protein>
<dbReference type="PROSITE" id="PS51257">
    <property type="entry name" value="PROKAR_LIPOPROTEIN"/>
    <property type="match status" value="1"/>
</dbReference>
<dbReference type="Proteomes" id="UP001501581">
    <property type="component" value="Unassembled WGS sequence"/>
</dbReference>
<proteinExistence type="predicted"/>
<dbReference type="EMBL" id="BAAALG010000002">
    <property type="protein sequence ID" value="GAA1092903.1"/>
    <property type="molecule type" value="Genomic_DNA"/>
</dbReference>
<name>A0ABP4E5B0_9ACTN</name>
<organism evidence="1 2">
    <name type="scientific">Nocardioides dubius</name>
    <dbReference type="NCBI Taxonomy" id="317019"/>
    <lineage>
        <taxon>Bacteria</taxon>
        <taxon>Bacillati</taxon>
        <taxon>Actinomycetota</taxon>
        <taxon>Actinomycetes</taxon>
        <taxon>Propionibacteriales</taxon>
        <taxon>Nocardioidaceae</taxon>
        <taxon>Nocardioides</taxon>
    </lineage>
</organism>
<evidence type="ECO:0000313" key="1">
    <source>
        <dbReference type="EMBL" id="GAA1092903.1"/>
    </source>
</evidence>
<reference evidence="2" key="1">
    <citation type="journal article" date="2019" name="Int. J. Syst. Evol. Microbiol.">
        <title>The Global Catalogue of Microorganisms (GCM) 10K type strain sequencing project: providing services to taxonomists for standard genome sequencing and annotation.</title>
        <authorList>
            <consortium name="The Broad Institute Genomics Platform"/>
            <consortium name="The Broad Institute Genome Sequencing Center for Infectious Disease"/>
            <person name="Wu L."/>
            <person name="Ma J."/>
        </authorList>
    </citation>
    <scope>NUCLEOTIDE SEQUENCE [LARGE SCALE GENOMIC DNA]</scope>
    <source>
        <strain evidence="2">JCM 13008</strain>
    </source>
</reference>
<evidence type="ECO:0008006" key="3">
    <source>
        <dbReference type="Google" id="ProtNLM"/>
    </source>
</evidence>
<evidence type="ECO:0000313" key="2">
    <source>
        <dbReference type="Proteomes" id="UP001501581"/>
    </source>
</evidence>
<keyword evidence="2" id="KW-1185">Reference proteome</keyword>
<gene>
    <name evidence="1" type="ORF">GCM10009668_05120</name>
</gene>